<evidence type="ECO:0000256" key="4">
    <source>
        <dbReference type="ARBA" id="ARBA00023125"/>
    </source>
</evidence>
<dbReference type="HAMAP" id="MF_01122">
    <property type="entry name" value="AlbA"/>
    <property type="match status" value="1"/>
</dbReference>
<evidence type="ECO:0000259" key="6">
    <source>
        <dbReference type="Pfam" id="PF01918"/>
    </source>
</evidence>
<keyword evidence="4 5" id="KW-0238">DNA-binding</keyword>
<comment type="PTM">
    <text evidence="5">Acetylated. Acetylation at Lys-11 decreases DNA-binding affinity.</text>
</comment>
<gene>
    <name evidence="5 7" type="primary">albA</name>
    <name evidence="7" type="ORF">DSO08_06505</name>
</gene>
<organism evidence="7 8">
    <name type="scientific">Thermoproteota archaeon</name>
    <dbReference type="NCBI Taxonomy" id="2056631"/>
    <lineage>
        <taxon>Archaea</taxon>
        <taxon>Thermoproteota</taxon>
    </lineage>
</organism>
<comment type="similarity">
    <text evidence="1 5">Belongs to the histone-like Alba family.</text>
</comment>
<dbReference type="GO" id="GO:0030261">
    <property type="term" value="P:chromosome condensation"/>
    <property type="evidence" value="ECO:0007669"/>
    <property type="project" value="UniProtKB-KW"/>
</dbReference>
<dbReference type="NCBIfam" id="TIGR00285">
    <property type="entry name" value="DNA-binding protein Alba"/>
    <property type="match status" value="1"/>
</dbReference>
<dbReference type="GO" id="GO:0005694">
    <property type="term" value="C:chromosome"/>
    <property type="evidence" value="ECO:0007669"/>
    <property type="project" value="UniProtKB-SubCell"/>
</dbReference>
<dbReference type="EMBL" id="QNVH01000103">
    <property type="protein sequence ID" value="TDA36722.1"/>
    <property type="molecule type" value="Genomic_DNA"/>
</dbReference>
<keyword evidence="2 5" id="KW-0158">Chromosome</keyword>
<evidence type="ECO:0000256" key="2">
    <source>
        <dbReference type="ARBA" id="ARBA00022454"/>
    </source>
</evidence>
<evidence type="ECO:0000256" key="5">
    <source>
        <dbReference type="HAMAP-Rule" id="MF_01122"/>
    </source>
</evidence>
<reference evidence="7 8" key="1">
    <citation type="journal article" date="2019" name="Nat. Microbiol.">
        <title>Expanding anaerobic alkane metabolism in the domain of Archaea.</title>
        <authorList>
            <person name="Wang Y."/>
            <person name="Wegener G."/>
            <person name="Hou J."/>
            <person name="Wang F."/>
            <person name="Xiao X."/>
        </authorList>
    </citation>
    <scope>NUCLEOTIDE SEQUENCE [LARGE SCALE GENOMIC DNA]</scope>
    <source>
        <strain evidence="7">WYZ-LMO10</strain>
    </source>
</reference>
<sequence length="98" mass="10826">MSKETEIFVGKKPPMNYVLACLTAFHEGASEVVIKARGQSISKAVDVVEVIRRKFMPDAEIRKINIGTDEIPLKDGQGRRRASSISIKLGKVKKSKAK</sequence>
<proteinExistence type="inferred from homology"/>
<dbReference type="InterPro" id="IPR036882">
    <property type="entry name" value="Alba-like_dom_sf"/>
</dbReference>
<evidence type="ECO:0000256" key="3">
    <source>
        <dbReference type="ARBA" id="ARBA00022490"/>
    </source>
</evidence>
<dbReference type="Gene3D" id="3.30.110.20">
    <property type="entry name" value="Alba-like domain"/>
    <property type="match status" value="1"/>
</dbReference>
<dbReference type="GO" id="GO:0005737">
    <property type="term" value="C:cytoplasm"/>
    <property type="evidence" value="ECO:0007669"/>
    <property type="project" value="UniProtKB-SubCell"/>
</dbReference>
<protein>
    <recommendedName>
        <fullName evidence="5">DNA/RNA-binding protein Alba</fullName>
    </recommendedName>
</protein>
<dbReference type="InterPro" id="IPR013795">
    <property type="entry name" value="DNA/RNA-bd_Alba"/>
</dbReference>
<dbReference type="NCBIfam" id="NF003088">
    <property type="entry name" value="PRK04015.1"/>
    <property type="match status" value="1"/>
</dbReference>
<evidence type="ECO:0000313" key="8">
    <source>
        <dbReference type="Proteomes" id="UP000315399"/>
    </source>
</evidence>
<dbReference type="Pfam" id="PF01918">
    <property type="entry name" value="Alba"/>
    <property type="match status" value="1"/>
</dbReference>
<dbReference type="PIRSF" id="PIRSF028732">
    <property type="entry name" value="Alba"/>
    <property type="match status" value="1"/>
</dbReference>
<keyword evidence="5" id="KW-0007">Acetylation</keyword>
<comment type="subcellular location">
    <subcellularLocation>
        <location evidence="5">Cytoplasm</location>
    </subcellularLocation>
    <subcellularLocation>
        <location evidence="5">Chromosome</location>
    </subcellularLocation>
</comment>
<keyword evidence="5" id="KW-0226">DNA condensation</keyword>
<dbReference type="SUPFAM" id="SSF82704">
    <property type="entry name" value="AlbA-like"/>
    <property type="match status" value="1"/>
</dbReference>
<evidence type="ECO:0000313" key="7">
    <source>
        <dbReference type="EMBL" id="TDA36722.1"/>
    </source>
</evidence>
<dbReference type="AlphaFoldDB" id="A0A523B750"/>
<dbReference type="Proteomes" id="UP000315399">
    <property type="component" value="Unassembled WGS sequence"/>
</dbReference>
<keyword evidence="3 5" id="KW-0963">Cytoplasm</keyword>
<dbReference type="GO" id="GO:0003690">
    <property type="term" value="F:double-stranded DNA binding"/>
    <property type="evidence" value="ECO:0007669"/>
    <property type="project" value="UniProtKB-UniRule"/>
</dbReference>
<comment type="function">
    <text evidence="5">Binds double-stranded DNA tightly but without sequence specificity. Involved in DNA compaction.</text>
</comment>
<feature type="domain" description="DNA/RNA-binding protein Alba-like" evidence="6">
    <location>
        <begin position="6"/>
        <end position="67"/>
    </location>
</feature>
<name>A0A523B750_9CREN</name>
<accession>A0A523B750</accession>
<dbReference type="InterPro" id="IPR002775">
    <property type="entry name" value="DNA/RNA-bd_Alba-like"/>
</dbReference>
<evidence type="ECO:0000256" key="1">
    <source>
        <dbReference type="ARBA" id="ARBA00008018"/>
    </source>
</evidence>
<comment type="caution">
    <text evidence="7">The sequence shown here is derived from an EMBL/GenBank/DDBJ whole genome shotgun (WGS) entry which is preliminary data.</text>
</comment>
<feature type="modified residue" description="N6-acetyllysine" evidence="5">
    <location>
        <position position="11"/>
    </location>
</feature>
<dbReference type="GO" id="GO:0003723">
    <property type="term" value="F:RNA binding"/>
    <property type="evidence" value="ECO:0007669"/>
    <property type="project" value="InterPro"/>
</dbReference>